<evidence type="ECO:0000313" key="12">
    <source>
        <dbReference type="EMBL" id="MFC3659740.1"/>
    </source>
</evidence>
<keyword evidence="5" id="KW-0808">Transferase</keyword>
<keyword evidence="9 10" id="KW-0472">Membrane</keyword>
<evidence type="ECO:0000256" key="7">
    <source>
        <dbReference type="ARBA" id="ARBA00022777"/>
    </source>
</evidence>
<dbReference type="PANTHER" id="PTHR45436:SF5">
    <property type="entry name" value="SENSOR HISTIDINE KINASE TRCS"/>
    <property type="match status" value="1"/>
</dbReference>
<dbReference type="GO" id="GO:0016301">
    <property type="term" value="F:kinase activity"/>
    <property type="evidence" value="ECO:0007669"/>
    <property type="project" value="UniProtKB-KW"/>
</dbReference>
<protein>
    <recommendedName>
        <fullName evidence="3">histidine kinase</fullName>
        <ecNumber evidence="3">2.7.13.3</ecNumber>
    </recommendedName>
</protein>
<comment type="subcellular location">
    <subcellularLocation>
        <location evidence="2">Membrane</location>
    </subcellularLocation>
</comment>
<dbReference type="InterPro" id="IPR036890">
    <property type="entry name" value="HATPase_C_sf"/>
</dbReference>
<reference evidence="13" key="1">
    <citation type="journal article" date="2019" name="Int. J. Syst. Evol. Microbiol.">
        <title>The Global Catalogue of Microorganisms (GCM) 10K type strain sequencing project: providing services to taxonomists for standard genome sequencing and annotation.</title>
        <authorList>
            <consortium name="The Broad Institute Genomics Platform"/>
            <consortium name="The Broad Institute Genome Sequencing Center for Infectious Disease"/>
            <person name="Wu L."/>
            <person name="Ma J."/>
        </authorList>
    </citation>
    <scope>NUCLEOTIDE SEQUENCE [LARGE SCALE GENOMIC DNA]</scope>
    <source>
        <strain evidence="13">KCTC 42211</strain>
    </source>
</reference>
<evidence type="ECO:0000256" key="10">
    <source>
        <dbReference type="SAM" id="Phobius"/>
    </source>
</evidence>
<dbReference type="SMART" id="SM00387">
    <property type="entry name" value="HATPase_c"/>
    <property type="match status" value="1"/>
</dbReference>
<evidence type="ECO:0000256" key="9">
    <source>
        <dbReference type="ARBA" id="ARBA00023136"/>
    </source>
</evidence>
<keyword evidence="4" id="KW-0597">Phosphoprotein</keyword>
<dbReference type="RefSeq" id="WP_386707872.1">
    <property type="nucleotide sequence ID" value="NZ_JBHRYF010000002.1"/>
</dbReference>
<gene>
    <name evidence="12" type="ORF">ACFOM9_06565</name>
</gene>
<evidence type="ECO:0000313" key="13">
    <source>
        <dbReference type="Proteomes" id="UP001595724"/>
    </source>
</evidence>
<dbReference type="EC" id="2.7.13.3" evidence="3"/>
<evidence type="ECO:0000256" key="8">
    <source>
        <dbReference type="ARBA" id="ARBA00022989"/>
    </source>
</evidence>
<keyword evidence="8 10" id="KW-1133">Transmembrane helix</keyword>
<dbReference type="EMBL" id="JBHRYF010000002">
    <property type="protein sequence ID" value="MFC3659740.1"/>
    <property type="molecule type" value="Genomic_DNA"/>
</dbReference>
<dbReference type="InterPro" id="IPR003594">
    <property type="entry name" value="HATPase_dom"/>
</dbReference>
<feature type="domain" description="Histidine kinase" evidence="11">
    <location>
        <begin position="244"/>
        <end position="447"/>
    </location>
</feature>
<evidence type="ECO:0000256" key="2">
    <source>
        <dbReference type="ARBA" id="ARBA00004370"/>
    </source>
</evidence>
<evidence type="ECO:0000259" key="11">
    <source>
        <dbReference type="PROSITE" id="PS50109"/>
    </source>
</evidence>
<dbReference type="Gene3D" id="3.30.565.10">
    <property type="entry name" value="Histidine kinase-like ATPase, C-terminal domain"/>
    <property type="match status" value="1"/>
</dbReference>
<keyword evidence="6 10" id="KW-0812">Transmembrane</keyword>
<dbReference type="PANTHER" id="PTHR45436">
    <property type="entry name" value="SENSOR HISTIDINE KINASE YKOH"/>
    <property type="match status" value="1"/>
</dbReference>
<dbReference type="PROSITE" id="PS50109">
    <property type="entry name" value="HIS_KIN"/>
    <property type="match status" value="1"/>
</dbReference>
<dbReference type="InterPro" id="IPR005467">
    <property type="entry name" value="His_kinase_dom"/>
</dbReference>
<name>A0ABV7USV3_9GAMM</name>
<dbReference type="InterPro" id="IPR050428">
    <property type="entry name" value="TCS_sensor_his_kinase"/>
</dbReference>
<comment type="caution">
    <text evidence="12">The sequence shown here is derived from an EMBL/GenBank/DDBJ whole genome shotgun (WGS) entry which is preliminary data.</text>
</comment>
<evidence type="ECO:0000256" key="5">
    <source>
        <dbReference type="ARBA" id="ARBA00022679"/>
    </source>
</evidence>
<sequence>MIARSLRWRLLLVAAAAILVALAIAWAFMTLLFGRHLERQLEAEMTRGALVVVAGLELSPTGSPALTAQPADPRLDTPAGGYYWQVSADEGALRSRSLWDAALPVPADVPTDAWRMRRAPGPFGQPVAVLERRLVIDSDHAPVVVQVAQDTAPLAAARAGFARELAVFLAALWAVLSAAAWLQVTLGLSPLARIRGDLAKLESDAEARLPPARLREIQPLVQAINSLADARAGELELARHRAADLAHGLKTPLAALAAQSRRAREAGADAAAEGMDRAIAAIGRVVDAELARMRLARIGRVPGATARVREVVERLVNVLEHTEKGGRLAFAIDIPAGLQLAMQGEHLSEVVGAVLENAVNYARRQVRVAGAAGPEWTSLSVEDDGAGIAPDLLEQALVRGQRLDEAGGSGLGLSIAREMVEASHGRIALDASPLGGLRVRFTWGAGAQHR</sequence>
<dbReference type="SUPFAM" id="SSF55874">
    <property type="entry name" value="ATPase domain of HSP90 chaperone/DNA topoisomerase II/histidine kinase"/>
    <property type="match status" value="1"/>
</dbReference>
<keyword evidence="13" id="KW-1185">Reference proteome</keyword>
<evidence type="ECO:0000256" key="3">
    <source>
        <dbReference type="ARBA" id="ARBA00012438"/>
    </source>
</evidence>
<proteinExistence type="predicted"/>
<dbReference type="Pfam" id="PF02518">
    <property type="entry name" value="HATPase_c"/>
    <property type="match status" value="1"/>
</dbReference>
<dbReference type="InterPro" id="IPR004358">
    <property type="entry name" value="Sig_transdc_His_kin-like_C"/>
</dbReference>
<evidence type="ECO:0000256" key="1">
    <source>
        <dbReference type="ARBA" id="ARBA00000085"/>
    </source>
</evidence>
<keyword evidence="7 12" id="KW-0418">Kinase</keyword>
<feature type="transmembrane region" description="Helical" evidence="10">
    <location>
        <begin position="165"/>
        <end position="188"/>
    </location>
</feature>
<dbReference type="PRINTS" id="PR00344">
    <property type="entry name" value="BCTRLSENSOR"/>
</dbReference>
<organism evidence="12 13">
    <name type="scientific">Luteimonas notoginsengisoli</name>
    <dbReference type="NCBI Taxonomy" id="1578200"/>
    <lineage>
        <taxon>Bacteria</taxon>
        <taxon>Pseudomonadati</taxon>
        <taxon>Pseudomonadota</taxon>
        <taxon>Gammaproteobacteria</taxon>
        <taxon>Lysobacterales</taxon>
        <taxon>Lysobacteraceae</taxon>
        <taxon>Luteimonas</taxon>
    </lineage>
</organism>
<accession>A0ABV7USV3</accession>
<comment type="catalytic activity">
    <reaction evidence="1">
        <text>ATP + protein L-histidine = ADP + protein N-phospho-L-histidine.</text>
        <dbReference type="EC" id="2.7.13.3"/>
    </reaction>
</comment>
<evidence type="ECO:0000256" key="4">
    <source>
        <dbReference type="ARBA" id="ARBA00022553"/>
    </source>
</evidence>
<evidence type="ECO:0000256" key="6">
    <source>
        <dbReference type="ARBA" id="ARBA00022692"/>
    </source>
</evidence>
<dbReference type="Proteomes" id="UP001595724">
    <property type="component" value="Unassembled WGS sequence"/>
</dbReference>